<feature type="domain" description="Peptidase M16 C-terminal" evidence="11">
    <location>
        <begin position="206"/>
        <end position="416"/>
    </location>
</feature>
<dbReference type="GO" id="GO:0000755">
    <property type="term" value="P:cytogamy"/>
    <property type="evidence" value="ECO:0007669"/>
    <property type="project" value="EnsemblFungi"/>
</dbReference>
<keyword evidence="5" id="KW-0378">Hydrolase</keyword>
<name>G0W483_NAUDC</name>
<evidence type="ECO:0000256" key="8">
    <source>
        <dbReference type="RuleBase" id="RU004447"/>
    </source>
</evidence>
<feature type="region of interest" description="Disordered" evidence="9">
    <location>
        <begin position="1156"/>
        <end position="1188"/>
    </location>
</feature>
<evidence type="ECO:0000313" key="14">
    <source>
        <dbReference type="EMBL" id="CCD22621.1"/>
    </source>
</evidence>
<dbReference type="GO" id="GO:0046872">
    <property type="term" value="F:metal ion binding"/>
    <property type="evidence" value="ECO:0007669"/>
    <property type="project" value="UniProtKB-KW"/>
</dbReference>
<comment type="cofactor">
    <cofactor evidence="1">
        <name>Zn(2+)</name>
        <dbReference type="ChEBI" id="CHEBI:29105"/>
    </cofactor>
</comment>
<keyword evidence="7" id="KW-0482">Metalloprotease</keyword>
<dbReference type="OMA" id="HLCEHMI"/>
<dbReference type="SUPFAM" id="SSF63411">
    <property type="entry name" value="LuxS/MPP-like metallohydrolase"/>
    <property type="match status" value="4"/>
</dbReference>
<dbReference type="GO" id="GO:0005935">
    <property type="term" value="C:cellular bud neck"/>
    <property type="evidence" value="ECO:0007669"/>
    <property type="project" value="EnsemblFungi"/>
</dbReference>
<proteinExistence type="inferred from homology"/>
<dbReference type="EMBL" id="HE580267">
    <property type="protein sequence ID" value="CCD22621.1"/>
    <property type="molecule type" value="Genomic_DNA"/>
</dbReference>
<dbReference type="GO" id="GO:0005829">
    <property type="term" value="C:cytosol"/>
    <property type="evidence" value="ECO:0007669"/>
    <property type="project" value="TreeGrafter"/>
</dbReference>
<dbReference type="PANTHER" id="PTHR43690:SF18">
    <property type="entry name" value="INSULIN-DEGRADING ENZYME-RELATED"/>
    <property type="match status" value="1"/>
</dbReference>
<dbReference type="InterPro" id="IPR011765">
    <property type="entry name" value="Pept_M16_N"/>
</dbReference>
<reference evidence="14 15" key="1">
    <citation type="journal article" date="2011" name="Proc. Natl. Acad. Sci. U.S.A.">
        <title>Evolutionary erosion of yeast sex chromosomes by mating-type switching accidents.</title>
        <authorList>
            <person name="Gordon J.L."/>
            <person name="Armisen D."/>
            <person name="Proux-Wera E."/>
            <person name="Oheigeartaigh S.S."/>
            <person name="Byrne K.P."/>
            <person name="Wolfe K.H."/>
        </authorList>
    </citation>
    <scope>NUCLEOTIDE SEQUENCE [LARGE SCALE GENOMIC DNA]</scope>
    <source>
        <strain evidence="15">ATCC 10597 / BCRC 20456 / CBS 421 / NBRC 0211 / NRRL Y-12639</strain>
    </source>
</reference>
<dbReference type="Pfam" id="PF22456">
    <property type="entry name" value="PqqF-like_C_4"/>
    <property type="match status" value="1"/>
</dbReference>
<dbReference type="KEGG" id="ndi:NDAI_0A04650"/>
<evidence type="ECO:0000259" key="10">
    <source>
        <dbReference type="Pfam" id="PF00675"/>
    </source>
</evidence>
<evidence type="ECO:0000256" key="7">
    <source>
        <dbReference type="ARBA" id="ARBA00023049"/>
    </source>
</evidence>
<evidence type="ECO:0000256" key="2">
    <source>
        <dbReference type="ARBA" id="ARBA00007261"/>
    </source>
</evidence>
<keyword evidence="4" id="KW-0479">Metal-binding</keyword>
<keyword evidence="6" id="KW-0862">Zinc</keyword>
<dbReference type="PROSITE" id="PS00143">
    <property type="entry name" value="INSULINASE"/>
    <property type="match status" value="1"/>
</dbReference>
<dbReference type="GO" id="GO:0043171">
    <property type="term" value="P:peptide catabolic process"/>
    <property type="evidence" value="ECO:0007669"/>
    <property type="project" value="TreeGrafter"/>
</dbReference>
<evidence type="ECO:0000256" key="4">
    <source>
        <dbReference type="ARBA" id="ARBA00022723"/>
    </source>
</evidence>
<dbReference type="RefSeq" id="XP_003667864.1">
    <property type="nucleotide sequence ID" value="XM_003667816.1"/>
</dbReference>
<dbReference type="Pfam" id="PF05193">
    <property type="entry name" value="Peptidase_M16_C"/>
    <property type="match status" value="1"/>
</dbReference>
<dbReference type="Proteomes" id="UP000000689">
    <property type="component" value="Chromosome 1"/>
</dbReference>
<dbReference type="GO" id="GO:0007120">
    <property type="term" value="P:axial cellular bud site selection"/>
    <property type="evidence" value="ECO:0007669"/>
    <property type="project" value="EnsemblFungi"/>
</dbReference>
<dbReference type="STRING" id="1071378.G0W483"/>
<evidence type="ECO:0000313" key="15">
    <source>
        <dbReference type="Proteomes" id="UP000000689"/>
    </source>
</evidence>
<accession>G0W483</accession>
<evidence type="ECO:0008006" key="16">
    <source>
        <dbReference type="Google" id="ProtNLM"/>
    </source>
</evidence>
<dbReference type="MEROPS" id="M16.007"/>
<evidence type="ECO:0000256" key="5">
    <source>
        <dbReference type="ARBA" id="ARBA00022801"/>
    </source>
</evidence>
<evidence type="ECO:0000256" key="9">
    <source>
        <dbReference type="SAM" id="MobiDB-lite"/>
    </source>
</evidence>
<organism evidence="14 15">
    <name type="scientific">Naumovozyma dairenensis (strain ATCC 10597 / BCRC 20456 / CBS 421 / NBRC 0211 / NRRL Y-12639)</name>
    <name type="common">Saccharomyces dairenensis</name>
    <dbReference type="NCBI Taxonomy" id="1071378"/>
    <lineage>
        <taxon>Eukaryota</taxon>
        <taxon>Fungi</taxon>
        <taxon>Dikarya</taxon>
        <taxon>Ascomycota</taxon>
        <taxon>Saccharomycotina</taxon>
        <taxon>Saccharomycetes</taxon>
        <taxon>Saccharomycetales</taxon>
        <taxon>Saccharomycetaceae</taxon>
        <taxon>Naumovozyma</taxon>
    </lineage>
</organism>
<dbReference type="InterPro" id="IPR032632">
    <property type="entry name" value="Peptidase_M16_M"/>
</dbReference>
<dbReference type="GO" id="GO:0007323">
    <property type="term" value="P:peptide pheromone maturation"/>
    <property type="evidence" value="ECO:0007669"/>
    <property type="project" value="EnsemblFungi"/>
</dbReference>
<dbReference type="Gene3D" id="3.30.830.10">
    <property type="entry name" value="Metalloenzyme, LuxS/M16 peptidase-like"/>
    <property type="match status" value="4"/>
</dbReference>
<keyword evidence="15" id="KW-1185">Reference proteome</keyword>
<evidence type="ECO:0000259" key="12">
    <source>
        <dbReference type="Pfam" id="PF16187"/>
    </source>
</evidence>
<feature type="domain" description="Peptidase M16 middle/third" evidence="12">
    <location>
        <begin position="564"/>
        <end position="778"/>
    </location>
</feature>
<feature type="compositionally biased region" description="Polar residues" evidence="9">
    <location>
        <begin position="1157"/>
        <end position="1174"/>
    </location>
</feature>
<dbReference type="GO" id="GO:0004222">
    <property type="term" value="F:metalloendopeptidase activity"/>
    <property type="evidence" value="ECO:0007669"/>
    <property type="project" value="EnsemblFungi"/>
</dbReference>
<evidence type="ECO:0000256" key="6">
    <source>
        <dbReference type="ARBA" id="ARBA00022833"/>
    </source>
</evidence>
<dbReference type="HOGENOM" id="CLU_008088_0_0_1"/>
<dbReference type="InterPro" id="IPR011249">
    <property type="entry name" value="Metalloenz_LuxS/M16"/>
</dbReference>
<comment type="similarity">
    <text evidence="2 8">Belongs to the peptidase M16 family.</text>
</comment>
<feature type="domain" description="Peptidase M16 N-terminal" evidence="10">
    <location>
        <begin position="36"/>
        <end position="159"/>
    </location>
</feature>
<protein>
    <recommendedName>
        <fullName evidence="16">Peptidase M16 N-terminal domain-containing protein</fullName>
    </recommendedName>
</protein>
<dbReference type="Pfam" id="PF16187">
    <property type="entry name" value="Peptidase_M16_M"/>
    <property type="match status" value="1"/>
</dbReference>
<evidence type="ECO:0000259" key="11">
    <source>
        <dbReference type="Pfam" id="PF05193"/>
    </source>
</evidence>
<feature type="domain" description="Coenzyme PQQ synthesis protein F-like C-terminal lobe" evidence="13">
    <location>
        <begin position="898"/>
        <end position="972"/>
    </location>
</feature>
<dbReference type="GO" id="GO:0005739">
    <property type="term" value="C:mitochondrion"/>
    <property type="evidence" value="ECO:0007669"/>
    <property type="project" value="TreeGrafter"/>
</dbReference>
<dbReference type="InterPro" id="IPR050626">
    <property type="entry name" value="Peptidase_M16"/>
</dbReference>
<dbReference type="InterPro" id="IPR001431">
    <property type="entry name" value="Pept_M16_Zn_BS"/>
</dbReference>
<dbReference type="AlphaFoldDB" id="G0W483"/>
<evidence type="ECO:0000256" key="3">
    <source>
        <dbReference type="ARBA" id="ARBA00022670"/>
    </source>
</evidence>
<evidence type="ECO:0000256" key="1">
    <source>
        <dbReference type="ARBA" id="ARBA00001947"/>
    </source>
</evidence>
<dbReference type="GeneID" id="11495355"/>
<dbReference type="FunFam" id="3.30.830.10:FF:000012">
    <property type="entry name" value="Protease 3"/>
    <property type="match status" value="1"/>
</dbReference>
<sequence>MSWQDVENYDTPFYIPRCYSDRVHKLCRLPNGILTLLISDPKDTISACSLSVATGSHNDPADLPGLAHLCEHMVLAAGSKDYPNAGLYHSMLTKNNGTQNAFTTGEQTTFYFEVPTTQNSGELIFDKLVDVFSSFFKEPLFNPLLTNKEIYAIQSEHEGNISSLNKILYHATRLMANKDHPFSQFSTGNINTLSSIPQLKKINLKKALLDYFARNFYGSKMTLCVRGPQSVNTLTKLVVSKFGDIRANNGLKRSKFGSISSRLSISSFQSKERQPTDLEQYNILKSTWKPKYREAPCFTHDSDSANMIFIRSNKQSTLRFLFPVEDKFSKFSSKTVSLFKNFWCELFGDETKGSLCYLLVGKSWITDCFAYTSEFSSGSYGLILQFALTNTGWDNVDKIINIVLDNTIAAFIDKPTDQLSCFLKEQNTIDLIRFLYQPTEKSPMEECSNISCLLQEDLEDLDISYLFKGAPTISDCYSNDNNTVDMIEYEQECWLKQAREFQEFLKVFMNRSNVFLFLLGNEKIAHSLRSIIRIRYFLLMQCMSLNILNVIYLRFPKLLSTQYTFQVPPPNAFIPPSCQDVTILQQLFLESSLKSRFSTFRLQLLNTNLGNVPHLISRNSSYEMWALDNPIDASIDKKSIMSFEIFNRSMIPSPENSINLEILSQILSTLISPQLYPSIRLGYSYEISSSPKGDIQLKVTIGGFSEGIISILDTIVKTLLFIMKTPQFPSKELLRRSRVLVRNLYEAAASDNCVTLASMGLLIILERNMWTLQDRLEALEEIDMVSFKEFCVQFLEEPMYMNLLIQGNLDYGEEINNYLNTNLTHHLECSNVKNEKQSSTLSTILLEPGSNFYAKYNGHMDDPNNSIVYFIQTGLRTNRRTVTLTYFTEYIMSLTLVPDLRNKRQIGYAVFGGLRELTSTIGIHITVMSGISPSDLEIKIDEYIAYLEETLLNSLTENQFTLQYKQGYLDLLSNHKFMELEKSGGPADLLNEVVANVQSGNADELNSHFMKSHKHFFNEISNKRYQFKGDSELVDIEVIKNLTKKEFLKFFREKVSIKSKVRSKISVMIESPMAEMEIVNRKTFLQLQAFLKLEGFTINSEILRDIVERANGRPSALIKDLFKYFRERNEALRLCTVILKEVVKVSASSLKHRYTPKVSSSKMKPKRQSSSNWDQDTEPAIPLKEIKDLNEFKGRPSYL</sequence>
<dbReference type="OrthoDB" id="952271at2759"/>
<keyword evidence="3" id="KW-0645">Protease</keyword>
<dbReference type="GO" id="GO:0051603">
    <property type="term" value="P:proteolysis involved in protein catabolic process"/>
    <property type="evidence" value="ECO:0007669"/>
    <property type="project" value="TreeGrafter"/>
</dbReference>
<dbReference type="GO" id="GO:0043332">
    <property type="term" value="C:mating projection tip"/>
    <property type="evidence" value="ECO:0007669"/>
    <property type="project" value="EnsemblFungi"/>
</dbReference>
<dbReference type="InterPro" id="IPR054734">
    <property type="entry name" value="PqqF-like_C_4"/>
</dbReference>
<dbReference type="PANTHER" id="PTHR43690">
    <property type="entry name" value="NARDILYSIN"/>
    <property type="match status" value="1"/>
</dbReference>
<dbReference type="Pfam" id="PF00675">
    <property type="entry name" value="Peptidase_M16"/>
    <property type="match status" value="1"/>
</dbReference>
<dbReference type="eggNOG" id="KOG0959">
    <property type="taxonomic scope" value="Eukaryota"/>
</dbReference>
<evidence type="ECO:0000259" key="13">
    <source>
        <dbReference type="Pfam" id="PF22456"/>
    </source>
</evidence>
<gene>
    <name evidence="14" type="primary">NDAI0A04650</name>
    <name evidence="14" type="ordered locus">NDAI_0A04650</name>
</gene>
<dbReference type="InterPro" id="IPR007863">
    <property type="entry name" value="Peptidase_M16_C"/>
</dbReference>